<feature type="transmembrane region" description="Helical" evidence="2">
    <location>
        <begin position="404"/>
        <end position="423"/>
    </location>
</feature>
<feature type="region of interest" description="Disordered" evidence="1">
    <location>
        <begin position="350"/>
        <end position="369"/>
    </location>
</feature>
<dbReference type="OrthoDB" id="1896158at2759"/>
<reference evidence="4" key="1">
    <citation type="journal article" date="2019" name="Curr. Biol.">
        <title>Genome Sequence of Striga asiatica Provides Insight into the Evolution of Plant Parasitism.</title>
        <authorList>
            <person name="Yoshida S."/>
            <person name="Kim S."/>
            <person name="Wafula E.K."/>
            <person name="Tanskanen J."/>
            <person name="Kim Y.M."/>
            <person name="Honaas L."/>
            <person name="Yang Z."/>
            <person name="Spallek T."/>
            <person name="Conn C.E."/>
            <person name="Ichihashi Y."/>
            <person name="Cheong K."/>
            <person name="Cui S."/>
            <person name="Der J.P."/>
            <person name="Gundlach H."/>
            <person name="Jiao Y."/>
            <person name="Hori C."/>
            <person name="Ishida J.K."/>
            <person name="Kasahara H."/>
            <person name="Kiba T."/>
            <person name="Kim M.S."/>
            <person name="Koo N."/>
            <person name="Laohavisit A."/>
            <person name="Lee Y.H."/>
            <person name="Lumba S."/>
            <person name="McCourt P."/>
            <person name="Mortimer J.C."/>
            <person name="Mutuku J.M."/>
            <person name="Nomura T."/>
            <person name="Sasaki-Sekimoto Y."/>
            <person name="Seto Y."/>
            <person name="Wang Y."/>
            <person name="Wakatake T."/>
            <person name="Sakakibara H."/>
            <person name="Demura T."/>
            <person name="Yamaguchi S."/>
            <person name="Yoneyama K."/>
            <person name="Manabe R.I."/>
            <person name="Nelson D.C."/>
            <person name="Schulman A.H."/>
            <person name="Timko M.P."/>
            <person name="dePamphilis C.W."/>
            <person name="Choi D."/>
            <person name="Shirasu K."/>
        </authorList>
    </citation>
    <scope>NUCLEOTIDE SEQUENCE [LARGE SCALE GENOMIC DNA]</scope>
    <source>
        <strain evidence="4">cv. UVA1</strain>
    </source>
</reference>
<feature type="compositionally biased region" description="Acidic residues" evidence="1">
    <location>
        <begin position="355"/>
        <end position="369"/>
    </location>
</feature>
<protein>
    <submittedName>
        <fullName evidence="3">DNA-directed RNA polymerase subunit beta</fullName>
    </submittedName>
</protein>
<dbReference type="AlphaFoldDB" id="A0A5A7QKW9"/>
<evidence type="ECO:0000313" key="4">
    <source>
        <dbReference type="Proteomes" id="UP000325081"/>
    </source>
</evidence>
<feature type="transmembrane region" description="Helical" evidence="2">
    <location>
        <begin position="293"/>
        <end position="313"/>
    </location>
</feature>
<accession>A0A5A7QKW9</accession>
<evidence type="ECO:0000313" key="3">
    <source>
        <dbReference type="EMBL" id="GER45804.1"/>
    </source>
</evidence>
<keyword evidence="2" id="KW-0812">Transmembrane</keyword>
<organism evidence="3 4">
    <name type="scientific">Striga asiatica</name>
    <name type="common">Asiatic witchweed</name>
    <name type="synonym">Buchnera asiatica</name>
    <dbReference type="NCBI Taxonomy" id="4170"/>
    <lineage>
        <taxon>Eukaryota</taxon>
        <taxon>Viridiplantae</taxon>
        <taxon>Streptophyta</taxon>
        <taxon>Embryophyta</taxon>
        <taxon>Tracheophyta</taxon>
        <taxon>Spermatophyta</taxon>
        <taxon>Magnoliopsida</taxon>
        <taxon>eudicotyledons</taxon>
        <taxon>Gunneridae</taxon>
        <taxon>Pentapetalae</taxon>
        <taxon>asterids</taxon>
        <taxon>lamiids</taxon>
        <taxon>Lamiales</taxon>
        <taxon>Orobanchaceae</taxon>
        <taxon>Buchnereae</taxon>
        <taxon>Striga</taxon>
    </lineage>
</organism>
<proteinExistence type="predicted"/>
<feature type="transmembrane region" description="Helical" evidence="2">
    <location>
        <begin position="435"/>
        <end position="457"/>
    </location>
</feature>
<evidence type="ECO:0000256" key="1">
    <source>
        <dbReference type="SAM" id="MobiDB-lite"/>
    </source>
</evidence>
<dbReference type="EMBL" id="BKCP01007305">
    <property type="protein sequence ID" value="GER45804.1"/>
    <property type="molecule type" value="Genomic_DNA"/>
</dbReference>
<comment type="caution">
    <text evidence="3">The sequence shown here is derived from an EMBL/GenBank/DDBJ whole genome shotgun (WGS) entry which is preliminary data.</text>
</comment>
<dbReference type="GO" id="GO:0000428">
    <property type="term" value="C:DNA-directed RNA polymerase complex"/>
    <property type="evidence" value="ECO:0007669"/>
    <property type="project" value="UniProtKB-KW"/>
</dbReference>
<dbReference type="PANTHER" id="PTHR31110">
    <property type="entry name" value="PESTICIDAL CRYSTAL CRY8BA PROTEIN"/>
    <property type="match status" value="1"/>
</dbReference>
<keyword evidence="3" id="KW-0240">DNA-directed RNA polymerase</keyword>
<dbReference type="PANTHER" id="PTHR31110:SF3">
    <property type="entry name" value="PORTAL PROTEIN"/>
    <property type="match status" value="1"/>
</dbReference>
<keyword evidence="3" id="KW-0804">Transcription</keyword>
<keyword evidence="2" id="KW-0472">Membrane</keyword>
<feature type="transmembrane region" description="Helical" evidence="2">
    <location>
        <begin position="464"/>
        <end position="484"/>
    </location>
</feature>
<keyword evidence="2" id="KW-1133">Transmembrane helix</keyword>
<keyword evidence="4" id="KW-1185">Reference proteome</keyword>
<gene>
    <name evidence="3" type="ORF">STAS_22788</name>
</gene>
<name>A0A5A7QKW9_STRAF</name>
<sequence>MGAGGFIGSHLCEMTMVERPVLAVDMHNGKMKHFLPSSLLDFHRFNLQKASRPVLFHTLDLSLRSTGGIFADLCGVIFSNGGNGVVVCPSSKNVVQSGSIVETLACDLLLEAAMRAIQFHGWSLRIEGPWKWILSEFADHYGVSDSYTKLRYLSYVLNVATPTKDCLELLHELLVPVLKARSERNLTRQEKSILLDCENQIERLLAEVFQSYKLLDEKSPTGLADMSAPISETAAPALTPAVQIYTFLHDILAQHAQTVLRNSLEVSPIKCCTLSIGPEMLEEEKKMLCGVSFTNGVASLMVLLFVHLSGMLFRNTWMRVINTARQQRQQPTNNYGLSRNLSIVHHRAINIPEDPNPDDNPVESDDEDHEPLISLTCPNTNNFITNVTWDLILAPKPIWKEAQFFVRSIAEWAISTLVVFALSKDNIKNDFWSNVLVFLLTMQGLPMINILVGFGLFDCTGCTIVIYFGLLTAIILAKHIPPWAAPLVTTVLKFGKQGLQESRARGYFDVMQIRCTTLLQRMRF</sequence>
<dbReference type="Proteomes" id="UP000325081">
    <property type="component" value="Unassembled WGS sequence"/>
</dbReference>
<evidence type="ECO:0000256" key="2">
    <source>
        <dbReference type="SAM" id="Phobius"/>
    </source>
</evidence>